<sequence length="162" mass="18410">MTDKIAALLHVWDSDYTEMGVYEAMTMEAPAAAEIRAKREQLKACIEQLREAVAKPLPPDVKKRLEEWLAEDLAPAPLPEKPLQKVFFIGQPHQLSRFINTEKLHPSQVIHVKTHMAARGWSYKDMPDATIHVSGETPWPLAQTLLLALKERGFTRTYSPSR</sequence>
<dbReference type="KEGG" id="vg:29123032"/>
<dbReference type="EMBL" id="KU647627">
    <property type="protein sequence ID" value="AMM44274.1"/>
    <property type="molecule type" value="Genomic_DNA"/>
</dbReference>
<name>A0A140G6I9_9CAUD</name>
<proteinExistence type="predicted"/>
<reference evidence="1 2" key="1">
    <citation type="submission" date="2016-02" db="EMBL/GenBank/DDBJ databases">
        <authorList>
            <person name="Blasi C.J."/>
            <person name="DeRuff K.C."/>
            <person name="Kobokovich A."/>
            <person name="Pizzorno M.C."/>
            <person name="Stowe E.L."/>
            <person name="Bowman C.A."/>
            <person name="Russell D.A."/>
            <person name="Pope W.H."/>
            <person name="Jacobs-Sera D."/>
            <person name="Hendrix R.W."/>
            <person name="Hatfull G.F."/>
        </authorList>
    </citation>
    <scope>NUCLEOTIDE SEQUENCE [LARGE SCALE GENOMIC DNA]</scope>
</reference>
<accession>A0A140G6I9</accession>
<protein>
    <submittedName>
        <fullName evidence="1">Uncharacterized protein</fullName>
    </submittedName>
</protein>
<organism evidence="1 2">
    <name type="scientific">Arthrobacter phage Kitkat</name>
    <dbReference type="NCBI Taxonomy" id="1796996"/>
    <lineage>
        <taxon>Viruses</taxon>
        <taxon>Duplodnaviria</taxon>
        <taxon>Heunggongvirae</taxon>
        <taxon>Uroviricota</taxon>
        <taxon>Caudoviricetes</taxon>
        <taxon>Kelleziovirus</taxon>
        <taxon>Kelleziovirus kitkat</taxon>
    </lineage>
</organism>
<dbReference type="GeneID" id="29123032"/>
<dbReference type="Proteomes" id="UP000203585">
    <property type="component" value="Segment"/>
</dbReference>
<evidence type="ECO:0000313" key="2">
    <source>
        <dbReference type="Proteomes" id="UP000203585"/>
    </source>
</evidence>
<gene>
    <name evidence="1" type="primary">10</name>
    <name evidence="1" type="ORF">KITKAT_10</name>
</gene>
<dbReference type="RefSeq" id="YP_009303293.1">
    <property type="nucleotide sequence ID" value="NC_031254.1"/>
</dbReference>
<evidence type="ECO:0000313" key="1">
    <source>
        <dbReference type="EMBL" id="AMM44274.1"/>
    </source>
</evidence>
<keyword evidence="2" id="KW-1185">Reference proteome</keyword>